<protein>
    <submittedName>
        <fullName evidence="1">Uncharacterized protein</fullName>
    </submittedName>
</protein>
<name>M7BPT0_CHEMY</name>
<reference evidence="2" key="1">
    <citation type="journal article" date="2013" name="Nat. Genet.">
        <title>The draft genomes of soft-shell turtle and green sea turtle yield insights into the development and evolution of the turtle-specific body plan.</title>
        <authorList>
            <person name="Wang Z."/>
            <person name="Pascual-Anaya J."/>
            <person name="Zadissa A."/>
            <person name="Li W."/>
            <person name="Niimura Y."/>
            <person name="Huang Z."/>
            <person name="Li C."/>
            <person name="White S."/>
            <person name="Xiong Z."/>
            <person name="Fang D."/>
            <person name="Wang B."/>
            <person name="Ming Y."/>
            <person name="Chen Y."/>
            <person name="Zheng Y."/>
            <person name="Kuraku S."/>
            <person name="Pignatelli M."/>
            <person name="Herrero J."/>
            <person name="Beal K."/>
            <person name="Nozawa M."/>
            <person name="Li Q."/>
            <person name="Wang J."/>
            <person name="Zhang H."/>
            <person name="Yu L."/>
            <person name="Shigenobu S."/>
            <person name="Wang J."/>
            <person name="Liu J."/>
            <person name="Flicek P."/>
            <person name="Searle S."/>
            <person name="Wang J."/>
            <person name="Kuratani S."/>
            <person name="Yin Y."/>
            <person name="Aken B."/>
            <person name="Zhang G."/>
            <person name="Irie N."/>
        </authorList>
    </citation>
    <scope>NUCLEOTIDE SEQUENCE [LARGE SCALE GENOMIC DNA]</scope>
</reference>
<gene>
    <name evidence="1" type="ORF">UY3_08821</name>
</gene>
<accession>M7BPT0</accession>
<dbReference type="AlphaFoldDB" id="M7BPT0"/>
<evidence type="ECO:0000313" key="2">
    <source>
        <dbReference type="Proteomes" id="UP000031443"/>
    </source>
</evidence>
<dbReference type="Gene3D" id="1.10.287.3160">
    <property type="match status" value="1"/>
</dbReference>
<evidence type="ECO:0000313" key="1">
    <source>
        <dbReference type="EMBL" id="EMP34013.1"/>
    </source>
</evidence>
<keyword evidence="2" id="KW-1185">Reference proteome</keyword>
<organism evidence="1 2">
    <name type="scientific">Chelonia mydas</name>
    <name type="common">Green sea-turtle</name>
    <name type="synonym">Chelonia agassizi</name>
    <dbReference type="NCBI Taxonomy" id="8469"/>
    <lineage>
        <taxon>Eukaryota</taxon>
        <taxon>Metazoa</taxon>
        <taxon>Chordata</taxon>
        <taxon>Craniata</taxon>
        <taxon>Vertebrata</taxon>
        <taxon>Euteleostomi</taxon>
        <taxon>Archelosauria</taxon>
        <taxon>Testudinata</taxon>
        <taxon>Testudines</taxon>
        <taxon>Cryptodira</taxon>
        <taxon>Durocryptodira</taxon>
        <taxon>Americhelydia</taxon>
        <taxon>Chelonioidea</taxon>
        <taxon>Cheloniidae</taxon>
        <taxon>Chelonia</taxon>
    </lineage>
</organism>
<sequence>MGLFDRKMYSTGGLQLQIANQQAILSRYNFNSWDSMMKFKELILSDSRTEFAAIVEKGKAVARTFLQDSLDMTDLSTRTMSSAIGMRRISWLQVSGLSPEVQQTFQDLPFDSMGLFLE</sequence>
<dbReference type="EMBL" id="KB534243">
    <property type="protein sequence ID" value="EMP34013.1"/>
    <property type="molecule type" value="Genomic_DNA"/>
</dbReference>
<dbReference type="Proteomes" id="UP000031443">
    <property type="component" value="Unassembled WGS sequence"/>
</dbReference>
<proteinExistence type="predicted"/>